<dbReference type="AlphaFoldDB" id="A0A915LBW8"/>
<protein>
    <submittedName>
        <fullName evidence="2">Uncharacterized protein</fullName>
    </submittedName>
</protein>
<dbReference type="WBParaSite" id="nRc.2.0.1.t48352-RA">
    <property type="protein sequence ID" value="nRc.2.0.1.t48352-RA"/>
    <property type="gene ID" value="nRc.2.0.1.g48352"/>
</dbReference>
<name>A0A915LBW8_ROMCU</name>
<evidence type="ECO:0000313" key="2">
    <source>
        <dbReference type="WBParaSite" id="nRc.2.0.1.t48352-RA"/>
    </source>
</evidence>
<proteinExistence type="predicted"/>
<dbReference type="Proteomes" id="UP000887565">
    <property type="component" value="Unplaced"/>
</dbReference>
<accession>A0A915LBW8</accession>
<organism evidence="1 2">
    <name type="scientific">Romanomermis culicivorax</name>
    <name type="common">Nematode worm</name>
    <dbReference type="NCBI Taxonomy" id="13658"/>
    <lineage>
        <taxon>Eukaryota</taxon>
        <taxon>Metazoa</taxon>
        <taxon>Ecdysozoa</taxon>
        <taxon>Nematoda</taxon>
        <taxon>Enoplea</taxon>
        <taxon>Dorylaimia</taxon>
        <taxon>Mermithida</taxon>
        <taxon>Mermithoidea</taxon>
        <taxon>Mermithidae</taxon>
        <taxon>Romanomermis</taxon>
    </lineage>
</organism>
<reference evidence="2" key="1">
    <citation type="submission" date="2022-11" db="UniProtKB">
        <authorList>
            <consortium name="WormBaseParasite"/>
        </authorList>
    </citation>
    <scope>IDENTIFICATION</scope>
</reference>
<evidence type="ECO:0000313" key="1">
    <source>
        <dbReference type="Proteomes" id="UP000887565"/>
    </source>
</evidence>
<sequence length="169" mass="19950">MAGAEIAGAETARRRICWSRNGGAKVRPRNVAVTKYLRVSRIDEYAWVEYFRFIMPRTVTIEDERSLSTFSTKITEFGEESIKTVLSILLCELKSKFDGIRAEFLRNKTELDYRRFISAYFENDQVQRSLSKLYFDCFRSLNITTRKEFEEIRMSYRKGSGELFRIDMI</sequence>
<keyword evidence="1" id="KW-1185">Reference proteome</keyword>